<evidence type="ECO:0000256" key="2">
    <source>
        <dbReference type="ARBA" id="ARBA00012205"/>
    </source>
</evidence>
<keyword evidence="8" id="KW-1185">Reference proteome</keyword>
<dbReference type="EC" id="3.2.2.n1" evidence="2 6"/>
<accession>A0A250XFK0</accession>
<sequence>MIVASSCPVFKKRSTLHRPPRSVLSRPGAKIESAVEDKAVMSEVKRICVFCGSASGIKPEYEAVAAALGEHMVQQGIGLVYGGGTVGLMGVIGRTVFKGLGDEGVIGIIPESLTPKEVSGEMIGTLQIVEDMHTRKALMAKHADGFIAMPGGFGTMEELMEVLTWQQLGFHSKPVGLLNIAGFYDPLVSFFKHCVDEGFVKAQYNAVIVSSDPAELIQKMREFKAPESIIGRRLREKGPDGIDVSTH</sequence>
<comment type="catalytic activity">
    <reaction evidence="5 6">
        <text>9-ribosyl-trans-zeatin 5'-phosphate + H2O = trans-zeatin + D-ribose 5-phosphate</text>
        <dbReference type="Rhea" id="RHEA:48564"/>
        <dbReference type="ChEBI" id="CHEBI:15377"/>
        <dbReference type="ChEBI" id="CHEBI:16522"/>
        <dbReference type="ChEBI" id="CHEBI:78346"/>
        <dbReference type="ChEBI" id="CHEBI:87947"/>
        <dbReference type="EC" id="3.2.2.n1"/>
    </reaction>
</comment>
<dbReference type="GO" id="GO:0005829">
    <property type="term" value="C:cytosol"/>
    <property type="evidence" value="ECO:0007669"/>
    <property type="project" value="TreeGrafter"/>
</dbReference>
<dbReference type="PANTHER" id="PTHR31223:SF70">
    <property type="entry name" value="LOG FAMILY PROTEIN YJL055W"/>
    <property type="match status" value="1"/>
</dbReference>
<comment type="similarity">
    <text evidence="1 6">Belongs to the LOG family.</text>
</comment>
<dbReference type="Gene3D" id="3.40.50.450">
    <property type="match status" value="1"/>
</dbReference>
<evidence type="ECO:0000313" key="8">
    <source>
        <dbReference type="Proteomes" id="UP000232323"/>
    </source>
</evidence>
<evidence type="ECO:0000256" key="3">
    <source>
        <dbReference type="ARBA" id="ARBA00022712"/>
    </source>
</evidence>
<evidence type="ECO:0000313" key="7">
    <source>
        <dbReference type="EMBL" id="GAX81833.1"/>
    </source>
</evidence>
<dbReference type="EMBL" id="BEGY01000071">
    <property type="protein sequence ID" value="GAX81833.1"/>
    <property type="molecule type" value="Genomic_DNA"/>
</dbReference>
<dbReference type="InterPro" id="IPR031100">
    <property type="entry name" value="LOG_fam"/>
</dbReference>
<dbReference type="OrthoDB" id="414463at2759"/>
<comment type="catalytic activity">
    <reaction evidence="4 6">
        <text>N(6)-(dimethylallyl)adenosine 5'-phosphate + H2O = N(6)-dimethylallyladenine + D-ribose 5-phosphate</text>
        <dbReference type="Rhea" id="RHEA:48560"/>
        <dbReference type="ChEBI" id="CHEBI:15377"/>
        <dbReference type="ChEBI" id="CHEBI:17660"/>
        <dbReference type="ChEBI" id="CHEBI:57526"/>
        <dbReference type="ChEBI" id="CHEBI:78346"/>
        <dbReference type="EC" id="3.2.2.n1"/>
    </reaction>
</comment>
<evidence type="ECO:0000256" key="1">
    <source>
        <dbReference type="ARBA" id="ARBA00006763"/>
    </source>
</evidence>
<evidence type="ECO:0000256" key="6">
    <source>
        <dbReference type="RuleBase" id="RU363015"/>
    </source>
</evidence>
<dbReference type="Pfam" id="PF03641">
    <property type="entry name" value="Lysine_decarbox"/>
    <property type="match status" value="1"/>
</dbReference>
<dbReference type="Proteomes" id="UP000232323">
    <property type="component" value="Unassembled WGS sequence"/>
</dbReference>
<keyword evidence="6" id="KW-0378">Hydrolase</keyword>
<dbReference type="GO" id="GO:0102682">
    <property type="term" value="F:cytokinin riboside 5'-monophosphate phosphoribohydrolase activity"/>
    <property type="evidence" value="ECO:0007669"/>
    <property type="project" value="RHEA"/>
</dbReference>
<comment type="caution">
    <text evidence="7">The sequence shown here is derived from an EMBL/GenBank/DDBJ whole genome shotgun (WGS) entry which is preliminary data.</text>
</comment>
<dbReference type="AlphaFoldDB" id="A0A250XFK0"/>
<reference evidence="7 8" key="1">
    <citation type="submission" date="2017-08" db="EMBL/GenBank/DDBJ databases">
        <title>Acidophilic green algal genome provides insights into adaptation to an acidic environment.</title>
        <authorList>
            <person name="Hirooka S."/>
            <person name="Hirose Y."/>
            <person name="Kanesaki Y."/>
            <person name="Higuchi S."/>
            <person name="Fujiwara T."/>
            <person name="Onuma R."/>
            <person name="Era A."/>
            <person name="Ohbayashi R."/>
            <person name="Uzuka A."/>
            <person name="Nozaki H."/>
            <person name="Yoshikawa H."/>
            <person name="Miyagishima S.Y."/>
        </authorList>
    </citation>
    <scope>NUCLEOTIDE SEQUENCE [LARGE SCALE GENOMIC DNA]</scope>
    <source>
        <strain evidence="7 8">NIES-2499</strain>
    </source>
</reference>
<dbReference type="NCBIfam" id="TIGR00730">
    <property type="entry name" value="Rossman fold protein, TIGR00730 family"/>
    <property type="match status" value="1"/>
</dbReference>
<dbReference type="PANTHER" id="PTHR31223">
    <property type="entry name" value="LOG FAMILY PROTEIN YJL055W"/>
    <property type="match status" value="1"/>
</dbReference>
<dbReference type="SUPFAM" id="SSF102405">
    <property type="entry name" value="MCP/YpsA-like"/>
    <property type="match status" value="1"/>
</dbReference>
<protein>
    <recommendedName>
        <fullName evidence="2 6">Cytokinin riboside 5'-monophosphate phosphoribohydrolase</fullName>
        <ecNumber evidence="2 6">3.2.2.n1</ecNumber>
    </recommendedName>
</protein>
<dbReference type="InterPro" id="IPR005269">
    <property type="entry name" value="LOG"/>
</dbReference>
<evidence type="ECO:0000256" key="5">
    <source>
        <dbReference type="ARBA" id="ARBA00049153"/>
    </source>
</evidence>
<name>A0A250XFK0_9CHLO</name>
<evidence type="ECO:0000256" key="4">
    <source>
        <dbReference type="ARBA" id="ARBA00047718"/>
    </source>
</evidence>
<proteinExistence type="inferred from homology"/>
<dbReference type="GO" id="GO:0009691">
    <property type="term" value="P:cytokinin biosynthetic process"/>
    <property type="evidence" value="ECO:0007669"/>
    <property type="project" value="UniProtKB-UniRule"/>
</dbReference>
<gene>
    <name evidence="7" type="ORF">CEUSTIGMA_g9261.t1</name>
</gene>
<dbReference type="STRING" id="1157962.A0A250XFK0"/>
<organism evidence="7 8">
    <name type="scientific">Chlamydomonas eustigma</name>
    <dbReference type="NCBI Taxonomy" id="1157962"/>
    <lineage>
        <taxon>Eukaryota</taxon>
        <taxon>Viridiplantae</taxon>
        <taxon>Chlorophyta</taxon>
        <taxon>core chlorophytes</taxon>
        <taxon>Chlorophyceae</taxon>
        <taxon>CS clade</taxon>
        <taxon>Chlamydomonadales</taxon>
        <taxon>Chlamydomonadaceae</taxon>
        <taxon>Chlamydomonas</taxon>
    </lineage>
</organism>
<comment type="function">
    <text evidence="6">Cytokinin-activating enzyme working in the direct activation pathway. Phosphoribohydrolase that converts inactive cytokinin nucleotides to the biologically active free-base forms.</text>
</comment>
<dbReference type="GO" id="GO:0005634">
    <property type="term" value="C:nucleus"/>
    <property type="evidence" value="ECO:0007669"/>
    <property type="project" value="TreeGrafter"/>
</dbReference>
<keyword evidence="3 6" id="KW-0203">Cytokinin biosynthesis</keyword>